<dbReference type="Gene3D" id="3.30.420.10">
    <property type="entry name" value="Ribonuclease H-like superfamily/Ribonuclease H"/>
    <property type="match status" value="1"/>
</dbReference>
<dbReference type="PANTHER" id="PTHR35004">
    <property type="entry name" value="TRANSPOSASE RV3428C-RELATED"/>
    <property type="match status" value="1"/>
</dbReference>
<evidence type="ECO:0000256" key="1">
    <source>
        <dbReference type="SAM" id="MobiDB-lite"/>
    </source>
</evidence>
<dbReference type="InterPro" id="IPR009057">
    <property type="entry name" value="Homeodomain-like_sf"/>
</dbReference>
<evidence type="ECO:0000313" key="3">
    <source>
        <dbReference type="EMBL" id="KVG61604.1"/>
    </source>
</evidence>
<feature type="region of interest" description="Disordered" evidence="1">
    <location>
        <begin position="408"/>
        <end position="496"/>
    </location>
</feature>
<dbReference type="InterPro" id="IPR036397">
    <property type="entry name" value="RNaseH_sf"/>
</dbReference>
<dbReference type="PROSITE" id="PS50994">
    <property type="entry name" value="INTEGRASE"/>
    <property type="match status" value="1"/>
</dbReference>
<dbReference type="NCBIfam" id="NF033594">
    <property type="entry name" value="transpos_ISNCY_2"/>
    <property type="match status" value="1"/>
</dbReference>
<name>A0A103R5N1_9BURK</name>
<sequence length="496" mass="57108">MAATERITMTMRELDRFKVIQDVADGKLKPWRAAERLELTTRQIRRLVGRLREHGPQGLVSRRRAKPSNNRLDAVTADRALSIIRDRYADFGPTLACEKLWECHGIRLAKETVRRLMTDAGMWVPRRQRPPKVYQPRARRACLGELIQIDGSEHRWFEERAPQCTLLVYVDDATSRLMMLHFTQTESTFSYFEATRAYLERYGKPGALYSDKASVFRNVNPGKTGNRVTHFGRAMYELNIDTFCANSSPAKGRVERAHLTLQDRLVKELRLRGISTVADANAYAPSFIAAYNARFAKPPKSDFDAHRPLRADESLDLVLTWREPRKVTKSLTVQYDRVMYLLDDTPEHRKLIDRYIEVWEYPDGRIELRADGCLLPCRQYDRLTEIDQGAVVEHKRLSHVLQVAQAIQAQRDNSRIGKAPSRTHRGDSTRTNRTERQPGKKKQREFTQADVEQVIVDLAQRRQTQQQPNKPGRRSAKDRGSDVSALPVQTPSFDTA</sequence>
<dbReference type="RefSeq" id="WP_059755021.1">
    <property type="nucleotide sequence ID" value="NZ_CP013415.1"/>
</dbReference>
<feature type="compositionally biased region" description="Polar residues" evidence="1">
    <location>
        <begin position="487"/>
        <end position="496"/>
    </location>
</feature>
<proteinExistence type="predicted"/>
<reference evidence="3 4" key="1">
    <citation type="submission" date="2015-11" db="EMBL/GenBank/DDBJ databases">
        <title>Expanding the genomic diversity of Burkholderia species for the development of highly accurate diagnostics.</title>
        <authorList>
            <person name="Sahl J."/>
            <person name="Keim P."/>
            <person name="Wagner D."/>
        </authorList>
    </citation>
    <scope>NUCLEOTIDE SEQUENCE [LARGE SCALE GENOMIC DNA]</scope>
    <source>
        <strain evidence="3 4">MSMB2036</strain>
    </source>
</reference>
<organism evidence="3 4">
    <name type="scientific">Burkholderia ubonensis</name>
    <dbReference type="NCBI Taxonomy" id="101571"/>
    <lineage>
        <taxon>Bacteria</taxon>
        <taxon>Pseudomonadati</taxon>
        <taxon>Pseudomonadota</taxon>
        <taxon>Betaproteobacteria</taxon>
        <taxon>Burkholderiales</taxon>
        <taxon>Burkholderiaceae</taxon>
        <taxon>Burkholderia</taxon>
        <taxon>Burkholderia cepacia complex</taxon>
    </lineage>
</organism>
<dbReference type="Proteomes" id="UP000064029">
    <property type="component" value="Unassembled WGS sequence"/>
</dbReference>
<accession>A0A103R5N1</accession>
<dbReference type="PANTHER" id="PTHR35004:SF7">
    <property type="entry name" value="INTEGRASE PROTEIN"/>
    <property type="match status" value="1"/>
</dbReference>
<gene>
    <name evidence="3" type="ORF">WJ33_30960</name>
</gene>
<dbReference type="OrthoDB" id="5655881at2"/>
<evidence type="ECO:0000313" key="4">
    <source>
        <dbReference type="Proteomes" id="UP000064029"/>
    </source>
</evidence>
<dbReference type="SUPFAM" id="SSF46689">
    <property type="entry name" value="Homeodomain-like"/>
    <property type="match status" value="1"/>
</dbReference>
<feature type="domain" description="Integrase catalytic" evidence="2">
    <location>
        <begin position="132"/>
        <end position="316"/>
    </location>
</feature>
<dbReference type="Pfam" id="PF13565">
    <property type="entry name" value="HTH_32"/>
    <property type="match status" value="1"/>
</dbReference>
<protein>
    <submittedName>
        <fullName evidence="3">Integrase</fullName>
    </submittedName>
</protein>
<feature type="compositionally biased region" description="Basic and acidic residues" evidence="1">
    <location>
        <begin position="424"/>
        <end position="438"/>
    </location>
</feature>
<dbReference type="GO" id="GO:0015074">
    <property type="term" value="P:DNA integration"/>
    <property type="evidence" value="ECO:0007669"/>
    <property type="project" value="InterPro"/>
</dbReference>
<dbReference type="InterPro" id="IPR012337">
    <property type="entry name" value="RNaseH-like_sf"/>
</dbReference>
<comment type="caution">
    <text evidence="3">The sequence shown here is derived from an EMBL/GenBank/DDBJ whole genome shotgun (WGS) entry which is preliminary data.</text>
</comment>
<dbReference type="SUPFAM" id="SSF53098">
    <property type="entry name" value="Ribonuclease H-like"/>
    <property type="match status" value="1"/>
</dbReference>
<dbReference type="GO" id="GO:0003676">
    <property type="term" value="F:nucleic acid binding"/>
    <property type="evidence" value="ECO:0007669"/>
    <property type="project" value="InterPro"/>
</dbReference>
<dbReference type="InterPro" id="IPR047797">
    <property type="entry name" value="ISNCY_transpos"/>
</dbReference>
<evidence type="ECO:0000259" key="2">
    <source>
        <dbReference type="PROSITE" id="PS50994"/>
    </source>
</evidence>
<dbReference type="InterPro" id="IPR001584">
    <property type="entry name" value="Integrase_cat-core"/>
</dbReference>
<dbReference type="AlphaFoldDB" id="A0A103R5N1"/>
<dbReference type="EMBL" id="LOXM01000185">
    <property type="protein sequence ID" value="KVG61604.1"/>
    <property type="molecule type" value="Genomic_DNA"/>
</dbReference>